<protein>
    <submittedName>
        <fullName evidence="1">Uncharacterized protein</fullName>
    </submittedName>
</protein>
<gene>
    <name evidence="1" type="ORF">MRB53_030099</name>
</gene>
<dbReference type="EMBL" id="CM056818">
    <property type="protein sequence ID" value="KAJ8621570.1"/>
    <property type="molecule type" value="Genomic_DNA"/>
</dbReference>
<name>A0ACC2KKA9_PERAE</name>
<organism evidence="1 2">
    <name type="scientific">Persea americana</name>
    <name type="common">Avocado</name>
    <dbReference type="NCBI Taxonomy" id="3435"/>
    <lineage>
        <taxon>Eukaryota</taxon>
        <taxon>Viridiplantae</taxon>
        <taxon>Streptophyta</taxon>
        <taxon>Embryophyta</taxon>
        <taxon>Tracheophyta</taxon>
        <taxon>Spermatophyta</taxon>
        <taxon>Magnoliopsida</taxon>
        <taxon>Magnoliidae</taxon>
        <taxon>Laurales</taxon>
        <taxon>Lauraceae</taxon>
        <taxon>Persea</taxon>
    </lineage>
</organism>
<evidence type="ECO:0000313" key="2">
    <source>
        <dbReference type="Proteomes" id="UP001234297"/>
    </source>
</evidence>
<dbReference type="Proteomes" id="UP001234297">
    <property type="component" value="Chromosome 10"/>
</dbReference>
<evidence type="ECO:0000313" key="1">
    <source>
        <dbReference type="EMBL" id="KAJ8621570.1"/>
    </source>
</evidence>
<comment type="caution">
    <text evidence="1">The sequence shown here is derived from an EMBL/GenBank/DDBJ whole genome shotgun (WGS) entry which is preliminary data.</text>
</comment>
<accession>A0ACC2KKA9</accession>
<keyword evidence="2" id="KW-1185">Reference proteome</keyword>
<proteinExistence type="predicted"/>
<sequence length="85" mass="8978">MEEEREREREEGLVDEGVVEADEAEDQCLVVGGRGGVDGEGDGREVEEDDGREGGLDGADVWGGGADVEGGLGDEDGDGERWIEL</sequence>
<reference evidence="1 2" key="1">
    <citation type="journal article" date="2022" name="Hortic Res">
        <title>A haplotype resolved chromosomal level avocado genome allows analysis of novel avocado genes.</title>
        <authorList>
            <person name="Nath O."/>
            <person name="Fletcher S.J."/>
            <person name="Hayward A."/>
            <person name="Shaw L.M."/>
            <person name="Masouleh A.K."/>
            <person name="Furtado A."/>
            <person name="Henry R.J."/>
            <person name="Mitter N."/>
        </authorList>
    </citation>
    <scope>NUCLEOTIDE SEQUENCE [LARGE SCALE GENOMIC DNA]</scope>
    <source>
        <strain evidence="2">cv. Hass</strain>
    </source>
</reference>